<protein>
    <submittedName>
        <fullName evidence="3">Uncharacterized protein</fullName>
    </submittedName>
</protein>
<evidence type="ECO:0000313" key="4">
    <source>
        <dbReference type="Proteomes" id="UP000663832"/>
    </source>
</evidence>
<sequence length="188" mass="21767">MMKQGSENKSHIVHRFIISTRKSQPEHEKSRSKSPVPKFQYQIPSSFFRAVDKARLEAGYDILPRFHNPSSSSSSSSHRTASLSSLALDRSKTHHFTKHNDFHSSSIVDVDKASSKQVQFHHKFHKQSDSDHHHHHHHRHRHHHRRRHRKTSEQTASNSSLLQLTRSISSHRQSAIPRATSSTRSKHS</sequence>
<feature type="compositionally biased region" description="Basic residues" evidence="1">
    <location>
        <begin position="133"/>
        <end position="150"/>
    </location>
</feature>
<feature type="region of interest" description="Disordered" evidence="1">
    <location>
        <begin position="1"/>
        <end position="38"/>
    </location>
</feature>
<organism evidence="3 4">
    <name type="scientific">Adineta steineri</name>
    <dbReference type="NCBI Taxonomy" id="433720"/>
    <lineage>
        <taxon>Eukaryota</taxon>
        <taxon>Metazoa</taxon>
        <taxon>Spiralia</taxon>
        <taxon>Gnathifera</taxon>
        <taxon>Rotifera</taxon>
        <taxon>Eurotatoria</taxon>
        <taxon>Bdelloidea</taxon>
        <taxon>Adinetida</taxon>
        <taxon>Adinetidae</taxon>
        <taxon>Adineta</taxon>
    </lineage>
</organism>
<name>A0A816CLW0_9BILA</name>
<accession>A0A816CLW0</accession>
<evidence type="ECO:0000256" key="1">
    <source>
        <dbReference type="SAM" id="MobiDB-lite"/>
    </source>
</evidence>
<reference evidence="3" key="1">
    <citation type="submission" date="2021-02" db="EMBL/GenBank/DDBJ databases">
        <authorList>
            <person name="Nowell W R."/>
        </authorList>
    </citation>
    <scope>NUCLEOTIDE SEQUENCE</scope>
</reference>
<dbReference type="AlphaFoldDB" id="A0A816CLW0"/>
<proteinExistence type="predicted"/>
<dbReference type="OrthoDB" id="10052399at2759"/>
<feature type="region of interest" description="Disordered" evidence="1">
    <location>
        <begin position="113"/>
        <end position="188"/>
    </location>
</feature>
<dbReference type="Proteomes" id="UP000663877">
    <property type="component" value="Unassembled WGS sequence"/>
</dbReference>
<comment type="caution">
    <text evidence="3">The sequence shown here is derived from an EMBL/GenBank/DDBJ whole genome shotgun (WGS) entry which is preliminary data.</text>
</comment>
<dbReference type="EMBL" id="CAJNOI010001776">
    <property type="protein sequence ID" value="CAF1438288.1"/>
    <property type="molecule type" value="Genomic_DNA"/>
</dbReference>
<dbReference type="EMBL" id="CAJNOM010002105">
    <property type="protein sequence ID" value="CAF1626749.1"/>
    <property type="molecule type" value="Genomic_DNA"/>
</dbReference>
<evidence type="ECO:0000313" key="3">
    <source>
        <dbReference type="EMBL" id="CAF1626749.1"/>
    </source>
</evidence>
<evidence type="ECO:0000313" key="2">
    <source>
        <dbReference type="EMBL" id="CAF1438288.1"/>
    </source>
</evidence>
<feature type="compositionally biased region" description="Polar residues" evidence="1">
    <location>
        <begin position="153"/>
        <end position="188"/>
    </location>
</feature>
<keyword evidence="4" id="KW-1185">Reference proteome</keyword>
<dbReference type="Proteomes" id="UP000663832">
    <property type="component" value="Unassembled WGS sequence"/>
</dbReference>
<feature type="compositionally biased region" description="Basic and acidic residues" evidence="1">
    <location>
        <begin position="1"/>
        <end position="10"/>
    </location>
</feature>
<gene>
    <name evidence="2" type="ORF">BJG266_LOCUS39740</name>
    <name evidence="3" type="ORF">QVE165_LOCUS56628</name>
</gene>